<feature type="domain" description="Helix-hairpin-helix DNA-binding motif class 1" evidence="1">
    <location>
        <begin position="74"/>
        <end position="93"/>
    </location>
</feature>
<dbReference type="NCBIfam" id="TIGR00426">
    <property type="entry name" value="competence protein ComEA helix-hairpin-helix repeat region"/>
    <property type="match status" value="1"/>
</dbReference>
<evidence type="ECO:0000259" key="1">
    <source>
        <dbReference type="SMART" id="SM00278"/>
    </source>
</evidence>
<feature type="domain" description="Helix-hairpin-helix DNA-binding motif class 1" evidence="1">
    <location>
        <begin position="104"/>
        <end position="123"/>
    </location>
</feature>
<dbReference type="Gene3D" id="1.10.150.280">
    <property type="entry name" value="AF1531-like domain"/>
    <property type="match status" value="1"/>
</dbReference>
<proteinExistence type="predicted"/>
<dbReference type="Pfam" id="PF12836">
    <property type="entry name" value="HHH_3"/>
    <property type="match status" value="1"/>
</dbReference>
<dbReference type="GO" id="GO:0015628">
    <property type="term" value="P:protein secretion by the type II secretion system"/>
    <property type="evidence" value="ECO:0007669"/>
    <property type="project" value="TreeGrafter"/>
</dbReference>
<accession>A0A401LFD5</accession>
<gene>
    <name evidence="2" type="ORF">KGMB03357_19090</name>
</gene>
<name>A0A401LFD5_9FIRM</name>
<dbReference type="Proteomes" id="UP000287361">
    <property type="component" value="Unassembled WGS sequence"/>
</dbReference>
<dbReference type="AlphaFoldDB" id="A0A401LFD5"/>
<dbReference type="GO" id="GO:0006281">
    <property type="term" value="P:DNA repair"/>
    <property type="evidence" value="ECO:0007669"/>
    <property type="project" value="InterPro"/>
</dbReference>
<evidence type="ECO:0000313" key="2">
    <source>
        <dbReference type="EMBL" id="GCB30248.1"/>
    </source>
</evidence>
<dbReference type="GO" id="GO:0015627">
    <property type="term" value="C:type II protein secretion system complex"/>
    <property type="evidence" value="ECO:0007669"/>
    <property type="project" value="TreeGrafter"/>
</dbReference>
<sequence length="128" mass="14115">MHENTFFKKIGIERLKLLAVLLFFLFSGIWYSHSFATGALEMGTPASAEKITEKREINAENDAGRLNINTATAKELTRLSGIGEKKAAEIVAYREENGGFSDIAELMRVSGIGEKTFAEIQDEITVGE</sequence>
<keyword evidence="3" id="KW-1185">Reference proteome</keyword>
<dbReference type="InterPro" id="IPR003583">
    <property type="entry name" value="Hlx-hairpin-Hlx_DNA-bd_motif"/>
</dbReference>
<evidence type="ECO:0000313" key="3">
    <source>
        <dbReference type="Proteomes" id="UP000287361"/>
    </source>
</evidence>
<dbReference type="GO" id="GO:0003677">
    <property type="term" value="F:DNA binding"/>
    <property type="evidence" value="ECO:0007669"/>
    <property type="project" value="InterPro"/>
</dbReference>
<dbReference type="EMBL" id="BHVZ01000012">
    <property type="protein sequence ID" value="GCB30248.1"/>
    <property type="molecule type" value="Genomic_DNA"/>
</dbReference>
<comment type="caution">
    <text evidence="2">The sequence shown here is derived from an EMBL/GenBank/DDBJ whole genome shotgun (WGS) entry which is preliminary data.</text>
</comment>
<organism evidence="2 3">
    <name type="scientific">Anaerotignum faecicola</name>
    <dbReference type="NCBI Taxonomy" id="2358141"/>
    <lineage>
        <taxon>Bacteria</taxon>
        <taxon>Bacillati</taxon>
        <taxon>Bacillota</taxon>
        <taxon>Clostridia</taxon>
        <taxon>Lachnospirales</taxon>
        <taxon>Anaerotignaceae</taxon>
        <taxon>Anaerotignum</taxon>
    </lineage>
</organism>
<dbReference type="InterPro" id="IPR004509">
    <property type="entry name" value="Competence_ComEA_HhH"/>
</dbReference>
<dbReference type="InterPro" id="IPR051675">
    <property type="entry name" value="Endo/Exo/Phosphatase_dom_1"/>
</dbReference>
<dbReference type="SMART" id="SM00278">
    <property type="entry name" value="HhH1"/>
    <property type="match status" value="2"/>
</dbReference>
<protein>
    <recommendedName>
        <fullName evidence="1">Helix-hairpin-helix DNA-binding motif class 1 domain-containing protein</fullName>
    </recommendedName>
</protein>
<dbReference type="PANTHER" id="PTHR21180:SF32">
    <property type="entry name" value="ENDONUCLEASE_EXONUCLEASE_PHOSPHATASE FAMILY DOMAIN-CONTAINING PROTEIN 1"/>
    <property type="match status" value="1"/>
</dbReference>
<dbReference type="InterPro" id="IPR010994">
    <property type="entry name" value="RuvA_2-like"/>
</dbReference>
<dbReference type="PANTHER" id="PTHR21180">
    <property type="entry name" value="ENDONUCLEASE/EXONUCLEASE/PHOSPHATASE FAMILY DOMAIN-CONTAINING PROTEIN 1"/>
    <property type="match status" value="1"/>
</dbReference>
<dbReference type="SUPFAM" id="SSF47781">
    <property type="entry name" value="RuvA domain 2-like"/>
    <property type="match status" value="1"/>
</dbReference>
<reference evidence="2 3" key="1">
    <citation type="submission" date="2018-10" db="EMBL/GenBank/DDBJ databases">
        <title>Draft Genome Sequence of Anaerotignum sp. KCTC 15736.</title>
        <authorList>
            <person name="Choi S.H."/>
            <person name="Kim J.S."/>
            <person name="Kang S.W."/>
            <person name="Lee J.S."/>
            <person name="Park S.H."/>
        </authorList>
    </citation>
    <scope>NUCLEOTIDE SEQUENCE [LARGE SCALE GENOMIC DNA]</scope>
    <source>
        <strain evidence="2 3">KCTC 15736</strain>
    </source>
</reference>